<evidence type="ECO:0000256" key="1">
    <source>
        <dbReference type="SAM" id="SignalP"/>
    </source>
</evidence>
<dbReference type="EMBL" id="JBHLZU010000014">
    <property type="protein sequence ID" value="MFB9905594.1"/>
    <property type="molecule type" value="Genomic_DNA"/>
</dbReference>
<name>A0ABV6A0X9_9PSEU</name>
<comment type="caution">
    <text evidence="2">The sequence shown here is derived from an EMBL/GenBank/DDBJ whole genome shotgun (WGS) entry which is preliminary data.</text>
</comment>
<gene>
    <name evidence="2" type="ORF">ACFFQA_16805</name>
</gene>
<accession>A0ABV6A0X9</accession>
<feature type="chain" id="PRO_5047380544" evidence="1">
    <location>
        <begin position="19"/>
        <end position="80"/>
    </location>
</feature>
<dbReference type="Proteomes" id="UP001589693">
    <property type="component" value="Unassembled WGS sequence"/>
</dbReference>
<reference evidence="2 3" key="1">
    <citation type="submission" date="2024-09" db="EMBL/GenBank/DDBJ databases">
        <authorList>
            <person name="Sun Q."/>
            <person name="Mori K."/>
        </authorList>
    </citation>
    <scope>NUCLEOTIDE SEQUENCE [LARGE SCALE GENOMIC DNA]</scope>
    <source>
        <strain evidence="2 3">TBRC 7907</strain>
    </source>
</reference>
<organism evidence="2 3">
    <name type="scientific">Allokutzneria oryzae</name>
    <dbReference type="NCBI Taxonomy" id="1378989"/>
    <lineage>
        <taxon>Bacteria</taxon>
        <taxon>Bacillati</taxon>
        <taxon>Actinomycetota</taxon>
        <taxon>Actinomycetes</taxon>
        <taxon>Pseudonocardiales</taxon>
        <taxon>Pseudonocardiaceae</taxon>
        <taxon>Allokutzneria</taxon>
    </lineage>
</organism>
<feature type="signal peptide" evidence="1">
    <location>
        <begin position="1"/>
        <end position="18"/>
    </location>
</feature>
<evidence type="ECO:0000313" key="3">
    <source>
        <dbReference type="Proteomes" id="UP001589693"/>
    </source>
</evidence>
<sequence>MRARKLAVACLIAGSAVAVTGGPAAASEATTQGAWMVYASYPNTLQGWRDCGNASVNVYKGHCKLNSDTSNSVDLWGWRS</sequence>
<dbReference type="RefSeq" id="WP_377852897.1">
    <property type="nucleotide sequence ID" value="NZ_JBHLZU010000014.1"/>
</dbReference>
<proteinExistence type="predicted"/>
<keyword evidence="1" id="KW-0732">Signal</keyword>
<evidence type="ECO:0000313" key="2">
    <source>
        <dbReference type="EMBL" id="MFB9905594.1"/>
    </source>
</evidence>
<protein>
    <submittedName>
        <fullName evidence="2">Uncharacterized protein</fullName>
    </submittedName>
</protein>
<keyword evidence="3" id="KW-1185">Reference proteome</keyword>